<dbReference type="AlphaFoldDB" id="A0A0J6WHC8"/>
<dbReference type="PATRIC" id="fig|37916.4.peg.1177"/>
<dbReference type="EMBL" id="JYNL01000009">
    <property type="protein sequence ID" value="KMO82665.1"/>
    <property type="molecule type" value="Genomic_DNA"/>
</dbReference>
<name>A0A0J6WHC8_9MYCO</name>
<evidence type="ECO:0000313" key="2">
    <source>
        <dbReference type="Proteomes" id="UP000036513"/>
    </source>
</evidence>
<sequence length="79" mass="8591">MSDRYNYLHTDAKSALYQGLSTVEARTEWGTTEIAGTHALGLFNAGGDGLIIDGRPEDLLHFVDLLYAHAHAVFDSAGR</sequence>
<gene>
    <name evidence="1" type="ORF">MCHLDSM_01288</name>
</gene>
<reference evidence="1 2" key="1">
    <citation type="journal article" date="2015" name="Genome Biol. Evol.">
        <title>Characterization of Three Mycobacterium spp. with Potential Use in Bioremediation by Genome Sequencing and Comparative Genomics.</title>
        <authorList>
            <person name="Das S."/>
            <person name="Pettersson B.M."/>
            <person name="Behra P.R."/>
            <person name="Ramesh M."/>
            <person name="Dasgupta S."/>
            <person name="Bhattacharya A."/>
            <person name="Kirsebom L.A."/>
        </authorList>
    </citation>
    <scope>NUCLEOTIDE SEQUENCE [LARGE SCALE GENOMIC DNA]</scope>
    <source>
        <strain evidence="1 2">DSM 43826</strain>
    </source>
</reference>
<accession>A0A0J6WHC8</accession>
<protein>
    <submittedName>
        <fullName evidence="1">Uncharacterized protein</fullName>
    </submittedName>
</protein>
<comment type="caution">
    <text evidence="1">The sequence shown here is derived from an EMBL/GenBank/DDBJ whole genome shotgun (WGS) entry which is preliminary data.</text>
</comment>
<keyword evidence="2" id="KW-1185">Reference proteome</keyword>
<dbReference type="Proteomes" id="UP000036513">
    <property type="component" value="Unassembled WGS sequence"/>
</dbReference>
<organism evidence="1 2">
    <name type="scientific">Mycolicibacterium chlorophenolicum</name>
    <dbReference type="NCBI Taxonomy" id="37916"/>
    <lineage>
        <taxon>Bacteria</taxon>
        <taxon>Bacillati</taxon>
        <taxon>Actinomycetota</taxon>
        <taxon>Actinomycetes</taxon>
        <taxon>Mycobacteriales</taxon>
        <taxon>Mycobacteriaceae</taxon>
        <taxon>Mycolicibacterium</taxon>
    </lineage>
</organism>
<evidence type="ECO:0000313" key="1">
    <source>
        <dbReference type="EMBL" id="KMO82665.1"/>
    </source>
</evidence>
<dbReference type="RefSeq" id="WP_048469177.1">
    <property type="nucleotide sequence ID" value="NZ_JYNL01000009.1"/>
</dbReference>
<dbReference type="STRING" id="37916.MCHLDSM_01288"/>
<proteinExistence type="predicted"/>